<dbReference type="EMBL" id="JAIWYP010000007">
    <property type="protein sequence ID" value="KAH3794722.1"/>
    <property type="molecule type" value="Genomic_DNA"/>
</dbReference>
<feature type="compositionally biased region" description="Acidic residues" evidence="1">
    <location>
        <begin position="33"/>
        <end position="43"/>
    </location>
</feature>
<protein>
    <submittedName>
        <fullName evidence="2">Uncharacterized protein</fullName>
    </submittedName>
</protein>
<gene>
    <name evidence="2" type="ORF">DPMN_148260</name>
</gene>
<organism evidence="2 3">
    <name type="scientific">Dreissena polymorpha</name>
    <name type="common">Zebra mussel</name>
    <name type="synonym">Mytilus polymorpha</name>
    <dbReference type="NCBI Taxonomy" id="45954"/>
    <lineage>
        <taxon>Eukaryota</taxon>
        <taxon>Metazoa</taxon>
        <taxon>Spiralia</taxon>
        <taxon>Lophotrochozoa</taxon>
        <taxon>Mollusca</taxon>
        <taxon>Bivalvia</taxon>
        <taxon>Autobranchia</taxon>
        <taxon>Heteroconchia</taxon>
        <taxon>Euheterodonta</taxon>
        <taxon>Imparidentia</taxon>
        <taxon>Neoheterodontei</taxon>
        <taxon>Myida</taxon>
        <taxon>Dreissenoidea</taxon>
        <taxon>Dreissenidae</taxon>
        <taxon>Dreissena</taxon>
    </lineage>
</organism>
<feature type="region of interest" description="Disordered" evidence="1">
    <location>
        <begin position="27"/>
        <end position="56"/>
    </location>
</feature>
<evidence type="ECO:0000256" key="1">
    <source>
        <dbReference type="SAM" id="MobiDB-lite"/>
    </source>
</evidence>
<proteinExistence type="predicted"/>
<accession>A0A9D4J460</accession>
<comment type="caution">
    <text evidence="2">The sequence shown here is derived from an EMBL/GenBank/DDBJ whole genome shotgun (WGS) entry which is preliminary data.</text>
</comment>
<evidence type="ECO:0000313" key="3">
    <source>
        <dbReference type="Proteomes" id="UP000828390"/>
    </source>
</evidence>
<name>A0A9D4J460_DREPO</name>
<keyword evidence="3" id="KW-1185">Reference proteome</keyword>
<dbReference type="Proteomes" id="UP000828390">
    <property type="component" value="Unassembled WGS sequence"/>
</dbReference>
<dbReference type="AlphaFoldDB" id="A0A9D4J460"/>
<evidence type="ECO:0000313" key="2">
    <source>
        <dbReference type="EMBL" id="KAH3794722.1"/>
    </source>
</evidence>
<reference evidence="2" key="2">
    <citation type="submission" date="2020-11" db="EMBL/GenBank/DDBJ databases">
        <authorList>
            <person name="McCartney M.A."/>
            <person name="Auch B."/>
            <person name="Kono T."/>
            <person name="Mallez S."/>
            <person name="Becker A."/>
            <person name="Gohl D.M."/>
            <person name="Silverstein K.A.T."/>
            <person name="Koren S."/>
            <person name="Bechman K.B."/>
            <person name="Herman A."/>
            <person name="Abrahante J.E."/>
            <person name="Garbe J."/>
        </authorList>
    </citation>
    <scope>NUCLEOTIDE SEQUENCE</scope>
    <source>
        <strain evidence="2">Duluth1</strain>
        <tissue evidence="2">Whole animal</tissue>
    </source>
</reference>
<reference evidence="2" key="1">
    <citation type="journal article" date="2019" name="bioRxiv">
        <title>The Genome of the Zebra Mussel, Dreissena polymorpha: A Resource for Invasive Species Research.</title>
        <authorList>
            <person name="McCartney M.A."/>
            <person name="Auch B."/>
            <person name="Kono T."/>
            <person name="Mallez S."/>
            <person name="Zhang Y."/>
            <person name="Obille A."/>
            <person name="Becker A."/>
            <person name="Abrahante J.E."/>
            <person name="Garbe J."/>
            <person name="Badalamenti J.P."/>
            <person name="Herman A."/>
            <person name="Mangelson H."/>
            <person name="Liachko I."/>
            <person name="Sullivan S."/>
            <person name="Sone E.D."/>
            <person name="Koren S."/>
            <person name="Silverstein K.A.T."/>
            <person name="Beckman K.B."/>
            <person name="Gohl D.M."/>
        </authorList>
    </citation>
    <scope>NUCLEOTIDE SEQUENCE</scope>
    <source>
        <strain evidence="2">Duluth1</strain>
        <tissue evidence="2">Whole animal</tissue>
    </source>
</reference>
<sequence>MSYSQQPTTDLNGGGSPCRCFSFSPYTQTSQGIDDDGDDDDESLYGPPPCTYMYQL</sequence>